<organism evidence="1 2">
    <name type="scientific">Candidatus Methanomarinus sp</name>
    <dbReference type="NCBI Taxonomy" id="3386244"/>
    <lineage>
        <taxon>Archaea</taxon>
        <taxon>Methanobacteriati</taxon>
        <taxon>Methanobacteriota</taxon>
        <taxon>Stenosarchaea group</taxon>
        <taxon>Methanomicrobia</taxon>
        <taxon>Methanosarcinales</taxon>
        <taxon>ANME-2 cluster</taxon>
        <taxon>Candidatus Methanocomedenaceae</taxon>
        <taxon>Candidatus Methanomarinus</taxon>
    </lineage>
</organism>
<gene>
    <name evidence="1" type="ORF">C5S46_06405</name>
</gene>
<evidence type="ECO:0000313" key="1">
    <source>
        <dbReference type="EMBL" id="TKY91337.1"/>
    </source>
</evidence>
<sequence>MSDILVREIVRKSIHLSGLLILIIYHFTDRSTVVFWLSLIVVGMFLTEWMRLKGYIRYPGFLLRPFEEHKVAGYIYSTTSALFVIALFPKNVAMAAISMAIIGDLSSGIAGAIMGDRANVRQMKLPHKPVLILIIMFLMSFISAFLIVDLTGVDPLPIIALVAGAAGATIADGVPWQIRGRVLDDNLTIPFTSAILILLFSSV</sequence>
<comment type="caution">
    <text evidence="1">The sequence shown here is derived from an EMBL/GenBank/DDBJ whole genome shotgun (WGS) entry which is preliminary data.</text>
</comment>
<reference evidence="1" key="1">
    <citation type="submission" date="2018-09" db="EMBL/GenBank/DDBJ databases">
        <title>A genomic encyclopedia of anaerobic methanotrophic archaea.</title>
        <authorList>
            <person name="Skennerton C.T."/>
            <person name="Chadwick G.L."/>
            <person name="Laso-Perez R."/>
            <person name="Leu A.O."/>
            <person name="Speth D.R."/>
            <person name="Yu H."/>
            <person name="Morgan-Lang C."/>
            <person name="Hatzenpichler R."/>
            <person name="Goudeau D."/>
            <person name="Malmstrom R."/>
            <person name="Woyke T."/>
            <person name="Hallam S."/>
            <person name="Tyson G.W."/>
            <person name="Wegener G."/>
            <person name="Boetius A."/>
            <person name="Orphan V.J."/>
        </authorList>
    </citation>
    <scope>NUCLEOTIDE SEQUENCE</scope>
    <source>
        <strain evidence="1">CONS3730D10UFb2</strain>
    </source>
</reference>
<accession>A0AC61S9W7</accession>
<dbReference type="EMBL" id="QYBA01000215">
    <property type="protein sequence ID" value="TKY91337.1"/>
    <property type="molecule type" value="Genomic_DNA"/>
</dbReference>
<protein>
    <submittedName>
        <fullName evidence="1">Uncharacterized protein</fullName>
    </submittedName>
</protein>
<evidence type="ECO:0000313" key="2">
    <source>
        <dbReference type="Proteomes" id="UP000315423"/>
    </source>
</evidence>
<proteinExistence type="predicted"/>
<dbReference type="Proteomes" id="UP000315423">
    <property type="component" value="Unassembled WGS sequence"/>
</dbReference>
<name>A0AC61S9W7_9EURY</name>